<gene>
    <name evidence="1" type="ORF">KTN4_272</name>
</gene>
<name>A0A192Y6U7_9CAUD</name>
<organism evidence="1 2">
    <name type="scientific">Pseudomonas phage KTN4</name>
    <dbReference type="NCBI Taxonomy" id="1862701"/>
    <lineage>
        <taxon>Viruses</taxon>
        <taxon>Duplodnaviria</taxon>
        <taxon>Heunggongvirae</taxon>
        <taxon>Uroviricota</taxon>
        <taxon>Caudoviricetes</taxon>
        <taxon>Chimalliviridae</taxon>
        <taxon>Phikzvirus</taxon>
        <taxon>Phikzvirus phiKZ</taxon>
    </lineage>
</organism>
<protein>
    <submittedName>
        <fullName evidence="1">Uncharacterized protein</fullName>
    </submittedName>
</protein>
<accession>A0A192Y6U7</accession>
<sequence>MSENRPLYIAAIKKDLLKTTGLYKPYNDSPIAVVSNETSKWHVMLNILRHGWEWIEIPEGEIKQPESYHDYVILALTTVLTDTLDYKNDPNSDKYIKQIICTDIALKVEYDKLINVLETSNELDLADEYTFTKQGNLRGYFHYDEYYGLDVLACASYVICSHIELTPRNVK</sequence>
<proteinExistence type="predicted"/>
<evidence type="ECO:0000313" key="1">
    <source>
        <dbReference type="EMBL" id="ANM45030.1"/>
    </source>
</evidence>
<reference evidence="1 2" key="1">
    <citation type="journal article" date="2016" name="Sci. Rep.">
        <title>A proposed integrated approach for the preclinical evaluation of phage therapy in Pseudomonas infections.</title>
        <authorList>
            <person name="Danis-Wlodarczyk K."/>
            <person name="Vandenheuvel D."/>
            <person name="Jang H.B."/>
            <person name="Briers Y."/>
            <person name="Olszak T."/>
            <person name="Arabski M."/>
            <person name="Wasik S."/>
            <person name="Drabik M."/>
            <person name="Higgins G."/>
            <person name="Tyrrell J."/>
            <person name="Harvey B.J."/>
            <person name="Noben J.P."/>
            <person name="Lavigne R."/>
            <person name="Drulis-Kawa Z."/>
        </authorList>
    </citation>
    <scope>NUCLEOTIDE SEQUENCE [LARGE SCALE GENOMIC DNA]</scope>
</reference>
<dbReference type="Proteomes" id="UP000224336">
    <property type="component" value="Segment"/>
</dbReference>
<dbReference type="EMBL" id="KU521356">
    <property type="protein sequence ID" value="ANM45030.1"/>
    <property type="molecule type" value="Genomic_DNA"/>
</dbReference>
<evidence type="ECO:0000313" key="2">
    <source>
        <dbReference type="Proteomes" id="UP000224336"/>
    </source>
</evidence>